<proteinExistence type="predicted"/>
<dbReference type="Pfam" id="PF02826">
    <property type="entry name" value="2-Hacid_dh_C"/>
    <property type="match status" value="1"/>
</dbReference>
<dbReference type="InterPro" id="IPR050223">
    <property type="entry name" value="D-isomer_2-hydroxyacid_DH"/>
</dbReference>
<dbReference type="SUPFAM" id="SSF52283">
    <property type="entry name" value="Formate/glycerate dehydrogenase catalytic domain-like"/>
    <property type="match status" value="1"/>
</dbReference>
<reference evidence="4 5" key="1">
    <citation type="submission" date="2020-04" db="EMBL/GenBank/DDBJ databases">
        <title>MicrobeNet Type strains.</title>
        <authorList>
            <person name="Nicholson A.C."/>
        </authorList>
    </citation>
    <scope>NUCLEOTIDE SEQUENCE [LARGE SCALE GENOMIC DNA]</scope>
    <source>
        <strain evidence="4 5">JCM 12354</strain>
    </source>
</reference>
<dbReference type="RefSeq" id="WP_067867746.1">
    <property type="nucleotide sequence ID" value="NZ_JAAXOP010000002.1"/>
</dbReference>
<dbReference type="PANTHER" id="PTHR10996">
    <property type="entry name" value="2-HYDROXYACID DEHYDROGENASE-RELATED"/>
    <property type="match status" value="1"/>
</dbReference>
<dbReference type="GO" id="GO:0030267">
    <property type="term" value="F:glyoxylate reductase (NADPH) activity"/>
    <property type="evidence" value="ECO:0007669"/>
    <property type="project" value="TreeGrafter"/>
</dbReference>
<dbReference type="GO" id="GO:0051287">
    <property type="term" value="F:NAD binding"/>
    <property type="evidence" value="ECO:0007669"/>
    <property type="project" value="InterPro"/>
</dbReference>
<keyword evidence="5" id="KW-1185">Reference proteome</keyword>
<dbReference type="Proteomes" id="UP000565711">
    <property type="component" value="Unassembled WGS sequence"/>
</dbReference>
<evidence type="ECO:0000256" key="2">
    <source>
        <dbReference type="ARBA" id="ARBA00023027"/>
    </source>
</evidence>
<comment type="caution">
    <text evidence="4">The sequence shown here is derived from an EMBL/GenBank/DDBJ whole genome shotgun (WGS) entry which is preliminary data.</text>
</comment>
<protein>
    <submittedName>
        <fullName evidence="4">Dehydrogenase</fullName>
    </submittedName>
</protein>
<keyword evidence="2" id="KW-0520">NAD</keyword>
<gene>
    <name evidence="4" type="ORF">HGA08_05415</name>
</gene>
<dbReference type="EMBL" id="JAAXOP010000002">
    <property type="protein sequence ID" value="NKY49652.1"/>
    <property type="molecule type" value="Genomic_DNA"/>
</dbReference>
<dbReference type="InterPro" id="IPR029753">
    <property type="entry name" value="D-isomer_DH_CS"/>
</dbReference>
<evidence type="ECO:0000259" key="3">
    <source>
        <dbReference type="Pfam" id="PF02826"/>
    </source>
</evidence>
<organism evidence="4 5">
    <name type="scientific">Nocardia vermiculata</name>
    <dbReference type="NCBI Taxonomy" id="257274"/>
    <lineage>
        <taxon>Bacteria</taxon>
        <taxon>Bacillati</taxon>
        <taxon>Actinomycetota</taxon>
        <taxon>Actinomycetes</taxon>
        <taxon>Mycobacteriales</taxon>
        <taxon>Nocardiaceae</taxon>
        <taxon>Nocardia</taxon>
    </lineage>
</organism>
<evidence type="ECO:0000313" key="4">
    <source>
        <dbReference type="EMBL" id="NKY49652.1"/>
    </source>
</evidence>
<evidence type="ECO:0000313" key="5">
    <source>
        <dbReference type="Proteomes" id="UP000565711"/>
    </source>
</evidence>
<keyword evidence="1" id="KW-0560">Oxidoreductase</keyword>
<evidence type="ECO:0000256" key="1">
    <source>
        <dbReference type="ARBA" id="ARBA00023002"/>
    </source>
</evidence>
<dbReference type="PROSITE" id="PS00671">
    <property type="entry name" value="D_2_HYDROXYACID_DH_3"/>
    <property type="match status" value="1"/>
</dbReference>
<name>A0A846XUF5_9NOCA</name>
<feature type="domain" description="D-isomer specific 2-hydroxyacid dehydrogenase NAD-binding" evidence="3">
    <location>
        <begin position="104"/>
        <end position="270"/>
    </location>
</feature>
<sequence>MDPVVVLVPDERGLREFDGSALVRPVVYDVDGRIPAAGRAAEVLVAHGLDPARSGEIFAQLPNLRMVQLFSSGSDEWEAVIPAGIRLSNADRAHGGIVAEWAVAQLLSHYRRLDAYRARQREERWEAVSSGTLSGADALVFGAGDIGDNLRGRLEPFGTVVTSVGRTARGTVLDVPGALARLAEFDIVVLAVPLTAQTRGMVDAQFLAAMRDGAVLVNVGRGPLVDTDALVTELRARRLYALLDVTDPEPLPPGHPLWNAPGAVVTPHIAGTTAGTLDRCWAAVVRKVTEYAHRRDTEGRR</sequence>
<dbReference type="GO" id="GO:0005829">
    <property type="term" value="C:cytosol"/>
    <property type="evidence" value="ECO:0007669"/>
    <property type="project" value="TreeGrafter"/>
</dbReference>
<dbReference type="Gene3D" id="3.40.50.720">
    <property type="entry name" value="NAD(P)-binding Rossmann-like Domain"/>
    <property type="match status" value="2"/>
</dbReference>
<dbReference type="GO" id="GO:0016618">
    <property type="term" value="F:hydroxypyruvate reductase [NAD(P)H] activity"/>
    <property type="evidence" value="ECO:0007669"/>
    <property type="project" value="TreeGrafter"/>
</dbReference>
<dbReference type="InterPro" id="IPR006140">
    <property type="entry name" value="D-isomer_DH_NAD-bd"/>
</dbReference>
<dbReference type="AlphaFoldDB" id="A0A846XUF5"/>
<dbReference type="SUPFAM" id="SSF51735">
    <property type="entry name" value="NAD(P)-binding Rossmann-fold domains"/>
    <property type="match status" value="1"/>
</dbReference>
<dbReference type="InterPro" id="IPR036291">
    <property type="entry name" value="NAD(P)-bd_dom_sf"/>
</dbReference>
<accession>A0A846XUF5</accession>
<dbReference type="PANTHER" id="PTHR10996:SF178">
    <property type="entry name" value="2-HYDROXYACID DEHYDROGENASE YGL185C-RELATED"/>
    <property type="match status" value="1"/>
</dbReference>